<proteinExistence type="predicted"/>
<gene>
    <name evidence="1" type="ORF">Gocc_0586</name>
</gene>
<sequence>MSMLVTCPNCGPREVQELRCAGEVTKRPKQTPTVRELNTYIYFRENVWGTQREWWFCRTCEEWFLAERDTYANRVDRTWHPEPAA</sequence>
<dbReference type="OrthoDB" id="7159274at2"/>
<protein>
    <submittedName>
        <fullName evidence="1">Sarcosine oxidase delta subunit</fullName>
    </submittedName>
</protein>
<dbReference type="Gene3D" id="3.30.2270.10">
    <property type="entry name" value="Folate-binding superfamily"/>
    <property type="match status" value="1"/>
</dbReference>
<comment type="caution">
    <text evidence="1">The sequence shown here is derived from an EMBL/GenBank/DDBJ whole genome shotgun (WGS) entry which is preliminary data.</text>
</comment>
<dbReference type="AlphaFoldDB" id="A0A7M2Z1E8"/>
<evidence type="ECO:0000313" key="2">
    <source>
        <dbReference type="Proteomes" id="UP000254134"/>
    </source>
</evidence>
<organism evidence="1 2">
    <name type="scientific">Gaiella occulta</name>
    <dbReference type="NCBI Taxonomy" id="1002870"/>
    <lineage>
        <taxon>Bacteria</taxon>
        <taxon>Bacillati</taxon>
        <taxon>Actinomycetota</taxon>
        <taxon>Thermoleophilia</taxon>
        <taxon>Gaiellales</taxon>
        <taxon>Gaiellaceae</taxon>
        <taxon>Gaiella</taxon>
    </lineage>
</organism>
<reference evidence="1 2" key="1">
    <citation type="submission" date="2018-07" db="EMBL/GenBank/DDBJ databases">
        <title>High-quality-draft genome sequence of Gaiella occulta.</title>
        <authorList>
            <person name="Severino R."/>
            <person name="Froufe H.J.C."/>
            <person name="Rainey F.A."/>
            <person name="Barroso C."/>
            <person name="Albuquerque L."/>
            <person name="Lobo-Da-Cunha A."/>
            <person name="Da Costa M.S."/>
            <person name="Egas C."/>
        </authorList>
    </citation>
    <scope>NUCLEOTIDE SEQUENCE [LARGE SCALE GENOMIC DNA]</scope>
    <source>
        <strain evidence="1 2">F2-233</strain>
    </source>
</reference>
<keyword evidence="2" id="KW-1185">Reference proteome</keyword>
<dbReference type="Pfam" id="PF04267">
    <property type="entry name" value="SoxD"/>
    <property type="match status" value="1"/>
</dbReference>
<dbReference type="RefSeq" id="WP_114795005.1">
    <property type="nucleotide sequence ID" value="NZ_QQZY01000001.1"/>
</dbReference>
<dbReference type="InterPro" id="IPR006279">
    <property type="entry name" value="SoxD"/>
</dbReference>
<dbReference type="GO" id="GO:0008115">
    <property type="term" value="F:sarcosine oxidase activity"/>
    <property type="evidence" value="ECO:0007669"/>
    <property type="project" value="InterPro"/>
</dbReference>
<accession>A0A7M2Z1E8</accession>
<dbReference type="Proteomes" id="UP000254134">
    <property type="component" value="Unassembled WGS sequence"/>
</dbReference>
<evidence type="ECO:0000313" key="1">
    <source>
        <dbReference type="EMBL" id="RDI76167.1"/>
    </source>
</evidence>
<dbReference type="GO" id="GO:0046653">
    <property type="term" value="P:tetrahydrofolate metabolic process"/>
    <property type="evidence" value="ECO:0007669"/>
    <property type="project" value="InterPro"/>
</dbReference>
<dbReference type="InterPro" id="IPR038561">
    <property type="entry name" value="SoxD_sf"/>
</dbReference>
<dbReference type="EMBL" id="QQZY01000001">
    <property type="protein sequence ID" value="RDI76167.1"/>
    <property type="molecule type" value="Genomic_DNA"/>
</dbReference>
<reference evidence="2" key="2">
    <citation type="journal article" date="2019" name="MicrobiologyOpen">
        <title>High-quality draft genome sequence of Gaiella occulta isolated from a 150 meter deep mineral water borehole and comparison with the genome sequences of other deep-branching lineages of the phylum Actinobacteria.</title>
        <authorList>
            <person name="Severino R."/>
            <person name="Froufe H.J.C."/>
            <person name="Barroso C."/>
            <person name="Albuquerque L."/>
            <person name="Lobo-da-Cunha A."/>
            <person name="da Costa M.S."/>
            <person name="Egas C."/>
        </authorList>
    </citation>
    <scope>NUCLEOTIDE SEQUENCE [LARGE SCALE GENOMIC DNA]</scope>
    <source>
        <strain evidence="2">F2-233</strain>
    </source>
</reference>
<name>A0A7M2Z1E8_9ACTN</name>